<sequence length="120" mass="14139">MDRKSKREQALDTKVTVDFNEWGVLLHNRGRETSKLFEALHVNVTNVSMEEAACNMERTFVPPPAVKTMDIQPWKEMVKNLVSLLIAEWKRNREVVEQYEYFEGKVRRLEKVPEIAMWCA</sequence>
<dbReference type="Proteomes" id="UP001605036">
    <property type="component" value="Unassembled WGS sequence"/>
</dbReference>
<evidence type="ECO:0000313" key="2">
    <source>
        <dbReference type="Proteomes" id="UP001605036"/>
    </source>
</evidence>
<comment type="caution">
    <text evidence="1">The sequence shown here is derived from an EMBL/GenBank/DDBJ whole genome shotgun (WGS) entry which is preliminary data.</text>
</comment>
<keyword evidence="2" id="KW-1185">Reference proteome</keyword>
<gene>
    <name evidence="1" type="ORF">R1flu_008298</name>
</gene>
<reference evidence="1 2" key="1">
    <citation type="submission" date="2024-09" db="EMBL/GenBank/DDBJ databases">
        <title>Chromosome-scale assembly of Riccia fluitans.</title>
        <authorList>
            <person name="Paukszto L."/>
            <person name="Sawicki J."/>
            <person name="Karawczyk K."/>
            <person name="Piernik-Szablinska J."/>
            <person name="Szczecinska M."/>
            <person name="Mazdziarz M."/>
        </authorList>
    </citation>
    <scope>NUCLEOTIDE SEQUENCE [LARGE SCALE GENOMIC DNA]</scope>
    <source>
        <strain evidence="1">Rf_01</strain>
        <tissue evidence="1">Aerial parts of the thallus</tissue>
    </source>
</reference>
<protein>
    <submittedName>
        <fullName evidence="1">Uncharacterized protein</fullName>
    </submittedName>
</protein>
<dbReference type="AlphaFoldDB" id="A0ABD1YBB0"/>
<evidence type="ECO:0000313" key="1">
    <source>
        <dbReference type="EMBL" id="KAL2624053.1"/>
    </source>
</evidence>
<proteinExistence type="predicted"/>
<name>A0ABD1YBB0_9MARC</name>
<organism evidence="1 2">
    <name type="scientific">Riccia fluitans</name>
    <dbReference type="NCBI Taxonomy" id="41844"/>
    <lineage>
        <taxon>Eukaryota</taxon>
        <taxon>Viridiplantae</taxon>
        <taxon>Streptophyta</taxon>
        <taxon>Embryophyta</taxon>
        <taxon>Marchantiophyta</taxon>
        <taxon>Marchantiopsida</taxon>
        <taxon>Marchantiidae</taxon>
        <taxon>Marchantiales</taxon>
        <taxon>Ricciaceae</taxon>
        <taxon>Riccia</taxon>
    </lineage>
</organism>
<dbReference type="EMBL" id="JBHFFA010000005">
    <property type="protein sequence ID" value="KAL2624053.1"/>
    <property type="molecule type" value="Genomic_DNA"/>
</dbReference>
<accession>A0ABD1YBB0</accession>